<accession>A0A373A391</accession>
<feature type="region of interest" description="Disordered" evidence="1">
    <location>
        <begin position="472"/>
        <end position="509"/>
    </location>
</feature>
<name>A0A373A391_9ACTN</name>
<feature type="transmembrane region" description="Helical" evidence="2">
    <location>
        <begin position="900"/>
        <end position="924"/>
    </location>
</feature>
<dbReference type="EMBL" id="QVIG01000001">
    <property type="protein sequence ID" value="RGD62037.1"/>
    <property type="molecule type" value="Genomic_DNA"/>
</dbReference>
<evidence type="ECO:0000256" key="2">
    <source>
        <dbReference type="SAM" id="Phobius"/>
    </source>
</evidence>
<organism evidence="3 4">
    <name type="scientific">Kitasatospora xanthocidica</name>
    <dbReference type="NCBI Taxonomy" id="83382"/>
    <lineage>
        <taxon>Bacteria</taxon>
        <taxon>Bacillati</taxon>
        <taxon>Actinomycetota</taxon>
        <taxon>Actinomycetes</taxon>
        <taxon>Kitasatosporales</taxon>
        <taxon>Streptomycetaceae</taxon>
        <taxon>Kitasatospora</taxon>
    </lineage>
</organism>
<evidence type="ECO:0000313" key="4">
    <source>
        <dbReference type="Proteomes" id="UP000263377"/>
    </source>
</evidence>
<keyword evidence="2" id="KW-0812">Transmembrane</keyword>
<proteinExistence type="predicted"/>
<gene>
    <name evidence="3" type="ORF">DR950_33680</name>
</gene>
<comment type="caution">
    <text evidence="3">The sequence shown here is derived from an EMBL/GenBank/DDBJ whole genome shotgun (WGS) entry which is preliminary data.</text>
</comment>
<dbReference type="RefSeq" id="WP_117490232.1">
    <property type="nucleotide sequence ID" value="NZ_QVIG01000001.1"/>
</dbReference>
<sequence length="1265" mass="129710">MAEEIDSGRLVVEVVADSTGFATDARARVDAAVRNLRAKIRLDPDAAGLRERVEAAAQATRARIKVTVDVDVAGLRQRVQAAAQASRARIKVAVDADTSGLAEKVRAATARAAYVRVGVGLDTGNLRQRVRAAAEAAASTVKVDLDVETAGLRARVKEALAGLSVRVRVDVDTAAATTRLAAFRTLASRPVDVPLNARGSAGGDGGGGGLLQAAQGFGSTVAGLARLPAMASGALALGQALTQVAAGLFAMGAAAAPAVGLLGALPGAAGAAVQGAGTLLAAFSGIGAAVKALGQADKQSAGASSASAQARQAAADRVADAQRRLGAAQRDSDEQALRGAEQVAQSRRRLADVQEQAAAQVAAADRQLAAAELTVTRAHQAAAQAQQALNDARQQAARTLEDLNRDAARGPLEEQKALLSLEQARSRLNQVNISPFSSETDRREAQISYQEAVNQLEDVRTRNRRLAEDVKKANAQGVEGSDQVTSAKEQLARAQEAEQDAVRGVQDAEQQAARARVQAVRQVQDAHNDLDKAVREAQRQQQRSAEQVADAQRDVARAVRDQSQALNSAAGAASAAEQALSALSPAGQRFARFLSGTVQPALRGLRDTAQEALLPPLEKAINRGLTLLPIFNRAIGDTGQVLGQAALRGAEMAASGPWRADLAQVASTNTRVIGSLANAGLSAADGLRNLTVAAAPLLERLAGAAERGMALAAAFIQARRDGGQLSAFFQRAGDTGAQLWGILRDIGAGVLNIGRAAAPAGQQLLNSLSAAASSFRTLTGEGETQAKLAGYFANTVPVLQEVGRLVAALGVAWFNFTNNPALAPLIARLRTEVLPTVVQLAGALGNGQLWDQLLGLLSSIVGIAAQLGGLGNTLSGFLFVIQAVATAVQVLLSIPGMGDFVSALLTVAGVAGGIMFVANAIGAVRGALTLLSANPIMLIVAAAAALVLGFVTAYQKVDWFRNAVNGAISGLADGVRSALDGMVSFAAWSWGKLSGIFAPPIRFLVNTVYDGGIRKAWNWIADAFGLGKLPSFTVGFARGGVVPGYAPGRDTVPAMLSPGEGVLVPQAVRQLGGEGGITALNDAARAGRLAEAGAPVQGFFLGGLVDGAIDKMRGWAAGALAKALSPVRGWFNWMPDTAWGGMLRGMVNRAVDGVLAFVRGYATGGVVPGYAPGQDSTLARLSPGEGVLTPQAVRGLGGGGAVSAINAARGQLADGGGQGERIGTVISPGAIVQYITNPLPETPGETVNTRLRALASFGLFDKENA</sequence>
<evidence type="ECO:0000256" key="1">
    <source>
        <dbReference type="SAM" id="MobiDB-lite"/>
    </source>
</evidence>
<keyword evidence="2" id="KW-0472">Membrane</keyword>
<evidence type="ECO:0008006" key="5">
    <source>
        <dbReference type="Google" id="ProtNLM"/>
    </source>
</evidence>
<protein>
    <recommendedName>
        <fullName evidence="5">Phage tail tape measure protein</fullName>
    </recommendedName>
</protein>
<dbReference type="AlphaFoldDB" id="A0A373A391"/>
<reference evidence="3 4" key="1">
    <citation type="submission" date="2018-08" db="EMBL/GenBank/DDBJ databases">
        <title>Diversity &amp; Physiological Properties of Lignin-Decomposing Actinobacteria from Soil.</title>
        <authorList>
            <person name="Roh S.G."/>
            <person name="Kim S.B."/>
        </authorList>
    </citation>
    <scope>NUCLEOTIDE SEQUENCE [LARGE SCALE GENOMIC DNA]</scope>
    <source>
        <strain evidence="3 4">MMS17-GH009</strain>
    </source>
</reference>
<keyword evidence="2" id="KW-1133">Transmembrane helix</keyword>
<feature type="transmembrane region" description="Helical" evidence="2">
    <location>
        <begin position="936"/>
        <end position="954"/>
    </location>
</feature>
<evidence type="ECO:0000313" key="3">
    <source>
        <dbReference type="EMBL" id="RGD62037.1"/>
    </source>
</evidence>
<feature type="region of interest" description="Disordered" evidence="1">
    <location>
        <begin position="319"/>
        <end position="343"/>
    </location>
</feature>
<dbReference type="Proteomes" id="UP000263377">
    <property type="component" value="Unassembled WGS sequence"/>
</dbReference>
<keyword evidence="4" id="KW-1185">Reference proteome</keyword>